<keyword evidence="4" id="KW-0560">Oxidoreductase</keyword>
<keyword evidence="11" id="KW-1185">Reference proteome</keyword>
<dbReference type="AlphaFoldDB" id="V5SI26"/>
<evidence type="ECO:0000256" key="1">
    <source>
        <dbReference type="ARBA" id="ARBA00008156"/>
    </source>
</evidence>
<feature type="binding site" evidence="6">
    <location>
        <position position="97"/>
    </location>
    <ligand>
        <name>pyrroloquinoline quinone</name>
        <dbReference type="ChEBI" id="CHEBI:58442"/>
    </ligand>
</feature>
<keyword evidence="2 7" id="KW-0479">Metal-binding</keyword>
<name>V5SI26_9HYPH</name>
<feature type="binding site" evidence="6">
    <location>
        <position position="164"/>
    </location>
    <ligand>
        <name>pyrroloquinoline quinone</name>
        <dbReference type="ChEBI" id="CHEBI:58442"/>
    </ligand>
</feature>
<dbReference type="HOGENOM" id="CLU_018478_0_1_5"/>
<comment type="similarity">
    <text evidence="1">Belongs to the bacterial PQQ dehydrogenase family.</text>
</comment>
<feature type="binding site" evidence="7">
    <location>
        <position position="319"/>
    </location>
    <ligand>
        <name>Ca(2+)</name>
        <dbReference type="ChEBI" id="CHEBI:29108"/>
    </ligand>
</feature>
<dbReference type="Proteomes" id="UP000018542">
    <property type="component" value="Chromosome"/>
</dbReference>
<dbReference type="PANTHER" id="PTHR32303:SF4">
    <property type="entry name" value="QUINOPROTEIN GLUCOSE DEHYDROGENASE"/>
    <property type="match status" value="1"/>
</dbReference>
<keyword evidence="3 6" id="KW-0634">PQQ</keyword>
<proteinExistence type="inferred from homology"/>
<dbReference type="EMBL" id="CP006912">
    <property type="protein sequence ID" value="AHB49594.1"/>
    <property type="molecule type" value="Genomic_DNA"/>
</dbReference>
<dbReference type="STRING" id="1029756.W911_16160"/>
<feature type="domain" description="Pyrrolo-quinoline quinone repeat" evidence="9">
    <location>
        <begin position="56"/>
        <end position="256"/>
    </location>
</feature>
<evidence type="ECO:0000256" key="6">
    <source>
        <dbReference type="PIRSR" id="PIRSR617512-2"/>
    </source>
</evidence>
<keyword evidence="8" id="KW-1015">Disulfide bond</keyword>
<comment type="cofactor">
    <cofactor evidence="6">
        <name>pyrroloquinoline quinone</name>
        <dbReference type="ChEBI" id="CHEBI:58442"/>
    </cofactor>
    <text evidence="6">Binds 1 PQQ group per subunit.</text>
</comment>
<feature type="domain" description="Pyrrolo-quinoline quinone repeat" evidence="9">
    <location>
        <begin position="539"/>
        <end position="596"/>
    </location>
</feature>
<evidence type="ECO:0000256" key="8">
    <source>
        <dbReference type="PIRSR" id="PIRSR617512-4"/>
    </source>
</evidence>
<evidence type="ECO:0000313" key="10">
    <source>
        <dbReference type="EMBL" id="AHB49594.1"/>
    </source>
</evidence>
<dbReference type="InterPro" id="IPR017512">
    <property type="entry name" value="PQQ_MeOH/EtOH_DH"/>
</dbReference>
<evidence type="ECO:0000259" key="9">
    <source>
        <dbReference type="Pfam" id="PF01011"/>
    </source>
</evidence>
<dbReference type="PATRIC" id="fig|1029756.8.peg.3369"/>
<dbReference type="GO" id="GO:0016614">
    <property type="term" value="F:oxidoreductase activity, acting on CH-OH group of donors"/>
    <property type="evidence" value="ECO:0007669"/>
    <property type="project" value="InterPro"/>
</dbReference>
<sequence length="650" mass="71471">MGTGNLPGTRRGNHMRQRLAFVAGGVAALLLGMSSVGTPAFANAEIEERAKNENLWPAPGRDNKLTRHSTLSDINKDNVSKLNHIWSQSMGALRGQEGQPVVVEHNGKPMMYFSSGCPNMAQCNILQALDLSDPDNPVQVWHYVKKTDRDESAVPRACCDTIHRGVNYAAGKVIYHTLDGFVIALDASTGAEKWVVKHAYPEKGETLTGPTLVAENLVIAGFGGDEFAARGRLTAYDIETGKTVWTCHATGSDKDVCLTPDSNKANPHFGSYGKDIGITSYPGPIGEHTEGEWQIGGGAYWAWGSYDPELKIVYWSTGNPGHWSPSYRCGAKTHDECNTGEWDNKWSMTTFARKVDTGEVVWAYQMTPFDQWDYDGVNENILVDDLEVDGKKHKALVHFDRNGHAYVHDRVDGSLLRAHPFVTVNWAEKIDLETGRPIKVYEHSPFEVGRNVAVCPSAMGGKDQQPCSVDPKNPAQFYCPTNNWCMEDEPQERTHTQQGTVYVFANVYMYPEKPGITGKIKKFDVVTGETVWEIPDPYPNWSGTMVTDGGLMFYGSKSGHFRAVDRDNGKVLWSRKLGSGIIGNPITYKIQGKQYVTIFSGLGGWIGLPVTAGLDMNDKFGAIGATAMAKATGLDKIPQGGEVYTFRIAD</sequence>
<evidence type="ECO:0000313" key="11">
    <source>
        <dbReference type="Proteomes" id="UP000018542"/>
    </source>
</evidence>
<protein>
    <submittedName>
        <fullName evidence="10">Methanol dehydrogenase</fullName>
    </submittedName>
</protein>
<evidence type="ECO:0000256" key="4">
    <source>
        <dbReference type="ARBA" id="ARBA00023002"/>
    </source>
</evidence>
<dbReference type="Gene3D" id="2.140.10.10">
    <property type="entry name" value="Quinoprotein alcohol dehydrogenase-like superfamily"/>
    <property type="match status" value="1"/>
</dbReference>
<dbReference type="GO" id="GO:0016020">
    <property type="term" value="C:membrane"/>
    <property type="evidence" value="ECO:0007669"/>
    <property type="project" value="InterPro"/>
</dbReference>
<evidence type="ECO:0000256" key="5">
    <source>
        <dbReference type="PIRSR" id="PIRSR617512-1"/>
    </source>
</evidence>
<evidence type="ECO:0000256" key="3">
    <source>
        <dbReference type="ARBA" id="ARBA00022891"/>
    </source>
</evidence>
<feature type="disulfide bond" evidence="8">
    <location>
        <begin position="158"/>
        <end position="159"/>
    </location>
</feature>
<reference evidence="10 11" key="1">
    <citation type="journal article" date="2014" name="Genome Announc.">
        <title>Complete Genome Sequence of Hyphomicrobium nitrativorans Strain NL23, a Denitrifying Bacterium Isolated from Biofilm of a Methanol-Fed Denitrification System Treating Seawater at the Montreal Biodome.</title>
        <authorList>
            <person name="Martineau C."/>
            <person name="Villeneuve C."/>
            <person name="Mauffrey F."/>
            <person name="Villemur R."/>
        </authorList>
    </citation>
    <scope>NUCLEOTIDE SEQUENCE [LARGE SCALE GENOMIC DNA]</scope>
    <source>
        <strain evidence="10">NL23</strain>
    </source>
</reference>
<organism evidence="10 11">
    <name type="scientific">Hyphomicrobium nitrativorans NL23</name>
    <dbReference type="NCBI Taxonomy" id="1029756"/>
    <lineage>
        <taxon>Bacteria</taxon>
        <taxon>Pseudomonadati</taxon>
        <taxon>Pseudomonadota</taxon>
        <taxon>Alphaproteobacteria</taxon>
        <taxon>Hyphomicrobiales</taxon>
        <taxon>Hyphomicrobiaceae</taxon>
        <taxon>Hyphomicrobium</taxon>
    </lineage>
</organism>
<dbReference type="PANTHER" id="PTHR32303">
    <property type="entry name" value="QUINOPROTEIN ALCOHOL DEHYDROGENASE (CYTOCHROME C)"/>
    <property type="match status" value="1"/>
</dbReference>
<dbReference type="KEGG" id="hni:W911_16160"/>
<feature type="binding site" evidence="7">
    <location>
        <position position="226"/>
    </location>
    <ligand>
        <name>Ca(2+)</name>
        <dbReference type="ChEBI" id="CHEBI:29108"/>
    </ligand>
</feature>
<comment type="cofactor">
    <cofactor evidence="7">
        <name>Ca(2+)</name>
        <dbReference type="ChEBI" id="CHEBI:29108"/>
    </cofactor>
    <text evidence="7">Binds 1 Ca(2+) ion per subunit.</text>
</comment>
<feature type="active site" description="Proton acceptor" evidence="5">
    <location>
        <position position="373"/>
    </location>
</feature>
<feature type="binding site" evidence="6">
    <location>
        <position position="208"/>
    </location>
    <ligand>
        <name>pyrroloquinoline quinone</name>
        <dbReference type="ChEBI" id="CHEBI:58442"/>
    </ligand>
</feature>
<dbReference type="InterPro" id="IPR002372">
    <property type="entry name" value="PQQ_rpt_dom"/>
</dbReference>
<dbReference type="InterPro" id="IPR018391">
    <property type="entry name" value="PQQ_b-propeller_rpt"/>
</dbReference>
<dbReference type="SUPFAM" id="SSF50998">
    <property type="entry name" value="Quinoprotein alcohol dehydrogenase-like"/>
    <property type="match status" value="1"/>
</dbReference>
<gene>
    <name evidence="10" type="ORF">W911_16160</name>
</gene>
<evidence type="ECO:0000256" key="2">
    <source>
        <dbReference type="ARBA" id="ARBA00022723"/>
    </source>
</evidence>
<feature type="domain" description="Pyrrolo-quinoline quinone repeat" evidence="9">
    <location>
        <begin position="289"/>
        <end position="414"/>
    </location>
</feature>
<dbReference type="GO" id="GO:0005509">
    <property type="term" value="F:calcium ion binding"/>
    <property type="evidence" value="ECO:0007669"/>
    <property type="project" value="InterPro"/>
</dbReference>
<accession>V5SI26</accession>
<dbReference type="Pfam" id="PF01011">
    <property type="entry name" value="PQQ"/>
    <property type="match status" value="3"/>
</dbReference>
<keyword evidence="7" id="KW-0106">Calcium</keyword>
<dbReference type="SMART" id="SM00564">
    <property type="entry name" value="PQQ"/>
    <property type="match status" value="3"/>
</dbReference>
<dbReference type="InterPro" id="IPR011047">
    <property type="entry name" value="Quinoprotein_ADH-like_sf"/>
</dbReference>
<feature type="binding site" evidence="7">
    <location>
        <position position="373"/>
    </location>
    <ligand>
        <name>Ca(2+)</name>
        <dbReference type="ChEBI" id="CHEBI:29108"/>
    </ligand>
</feature>
<evidence type="ECO:0000256" key="7">
    <source>
        <dbReference type="PIRSR" id="PIRSR617512-3"/>
    </source>
</evidence>
<dbReference type="NCBIfam" id="TIGR03075">
    <property type="entry name" value="PQQ_enz_alc_DH"/>
    <property type="match status" value="1"/>
</dbReference>